<evidence type="ECO:0008006" key="3">
    <source>
        <dbReference type="Google" id="ProtNLM"/>
    </source>
</evidence>
<dbReference type="OrthoDB" id="8963429at2759"/>
<accession>A0A074Z0S2</accession>
<organism evidence="1 2">
    <name type="scientific">Opisthorchis viverrini</name>
    <name type="common">Southeast Asian liver fluke</name>
    <dbReference type="NCBI Taxonomy" id="6198"/>
    <lineage>
        <taxon>Eukaryota</taxon>
        <taxon>Metazoa</taxon>
        <taxon>Spiralia</taxon>
        <taxon>Lophotrochozoa</taxon>
        <taxon>Platyhelminthes</taxon>
        <taxon>Trematoda</taxon>
        <taxon>Digenea</taxon>
        <taxon>Opisthorchiida</taxon>
        <taxon>Opisthorchiata</taxon>
        <taxon>Opisthorchiidae</taxon>
        <taxon>Opisthorchis</taxon>
    </lineage>
</organism>
<proteinExistence type="predicted"/>
<dbReference type="CTD" id="20329840"/>
<dbReference type="GeneID" id="20329840"/>
<dbReference type="KEGG" id="ovi:T265_15675"/>
<evidence type="ECO:0000313" key="2">
    <source>
        <dbReference type="Proteomes" id="UP000054324"/>
    </source>
</evidence>
<evidence type="ECO:0000313" key="1">
    <source>
        <dbReference type="EMBL" id="KER19067.1"/>
    </source>
</evidence>
<feature type="non-terminal residue" evidence="1">
    <location>
        <position position="210"/>
    </location>
</feature>
<keyword evidence="2" id="KW-1185">Reference proteome</keyword>
<dbReference type="PANTHER" id="PTHR21301:SF10">
    <property type="entry name" value="REVERSE TRANSCRIPTASE DOMAIN-CONTAINING PROTEIN"/>
    <property type="match status" value="1"/>
</dbReference>
<dbReference type="STRING" id="6198.A0A074Z0S2"/>
<sequence>MANNILKDGGKQRDDIGANRLQEIGYPMSLIKCQLRKIFATVSRPSEEWIGTAVISYKAGTSEVIRRFLNLANIRLAFQKGKTLRPVLVQLEDTLPTERTRAVCKKINCNDCAKACIGQTARELHTRIGEHKRRINKPSRNAEEYQTLVKDSAMAVHVLDTGHRVDLENVEVLRQGLRFTPQWLVAKASVQFVYGNQMRRKSNKEFVKAQ</sequence>
<dbReference type="EMBL" id="KL597352">
    <property type="protein sequence ID" value="KER19067.1"/>
    <property type="molecule type" value="Genomic_DNA"/>
</dbReference>
<protein>
    <recommendedName>
        <fullName evidence="3">C2H2-type domain-containing protein</fullName>
    </recommendedName>
</protein>
<dbReference type="PANTHER" id="PTHR21301">
    <property type="entry name" value="REVERSE TRANSCRIPTASE"/>
    <property type="match status" value="1"/>
</dbReference>
<name>A0A074Z0S2_OPIVI</name>
<dbReference type="Proteomes" id="UP000054324">
    <property type="component" value="Unassembled WGS sequence"/>
</dbReference>
<dbReference type="RefSeq" id="XP_009177188.1">
    <property type="nucleotide sequence ID" value="XM_009178924.1"/>
</dbReference>
<dbReference type="AlphaFoldDB" id="A0A074Z0S2"/>
<reference evidence="1 2" key="1">
    <citation type="submission" date="2013-11" db="EMBL/GenBank/DDBJ databases">
        <title>Opisthorchis viverrini - life in the bile duct.</title>
        <authorList>
            <person name="Young N.D."/>
            <person name="Nagarajan N."/>
            <person name="Lin S.J."/>
            <person name="Korhonen P.K."/>
            <person name="Jex A.R."/>
            <person name="Hall R.S."/>
            <person name="Safavi-Hemami H."/>
            <person name="Kaewkong W."/>
            <person name="Bertrand D."/>
            <person name="Gao S."/>
            <person name="Seet Q."/>
            <person name="Wongkham S."/>
            <person name="Teh B.T."/>
            <person name="Wongkham C."/>
            <person name="Intapan P.M."/>
            <person name="Maleewong W."/>
            <person name="Yang X."/>
            <person name="Hu M."/>
            <person name="Wang Z."/>
            <person name="Hofmann A."/>
            <person name="Sternberg P.W."/>
            <person name="Tan P."/>
            <person name="Wang J."/>
            <person name="Gasser R.B."/>
        </authorList>
    </citation>
    <scope>NUCLEOTIDE SEQUENCE [LARGE SCALE GENOMIC DNA]</scope>
</reference>
<gene>
    <name evidence="1" type="ORF">T265_15675</name>
</gene>